<dbReference type="SUPFAM" id="SSF103515">
    <property type="entry name" value="Autotransporter"/>
    <property type="match status" value="1"/>
</dbReference>
<evidence type="ECO:0000313" key="2">
    <source>
        <dbReference type="Proteomes" id="UP000239522"/>
    </source>
</evidence>
<evidence type="ECO:0000313" key="1">
    <source>
        <dbReference type="EMBL" id="PQB07581.1"/>
    </source>
</evidence>
<comment type="caution">
    <text evidence="1">The sequence shown here is derived from an EMBL/GenBank/DDBJ whole genome shotgun (WGS) entry which is preliminary data.</text>
</comment>
<keyword evidence="2" id="KW-1185">Reference proteome</keyword>
<name>A0A2S7KY89_9FLAO</name>
<gene>
    <name evidence="1" type="ORF">BST83_10735</name>
</gene>
<protein>
    <recommendedName>
        <fullName evidence="3">Outer membrane protein beta-barrel domain-containing protein</fullName>
    </recommendedName>
</protein>
<accession>A0A2S7KY89</accession>
<organism evidence="1 2">
    <name type="scientific">Polaribacter filamentus</name>
    <dbReference type="NCBI Taxonomy" id="53483"/>
    <lineage>
        <taxon>Bacteria</taxon>
        <taxon>Pseudomonadati</taxon>
        <taxon>Bacteroidota</taxon>
        <taxon>Flavobacteriia</taxon>
        <taxon>Flavobacteriales</taxon>
        <taxon>Flavobacteriaceae</taxon>
    </lineage>
</organism>
<sequence length="230" mass="26340">MHAPLIISDIESKGDYTISGGVDVSTESRNFNVNSNYAITDHVIVQASATYAKNHSDLKDYNSNGKSIDVAVGYTNISSDKHFYIENFMGYGHGNFNNIHFEDKTRYANFSYDKFFAQLNLNYRIHNYDEDINTFSFHIPIRLAYANYNKIAFTSLGNFSLGSQIEHLRENPRRLMLSAGKTISYRFDNVKLNLFASYTTPTKATELLTFGYLYVGFGVSWRNFLNKKNK</sequence>
<dbReference type="AlphaFoldDB" id="A0A2S7KY89"/>
<reference evidence="1 2" key="1">
    <citation type="submission" date="2016-11" db="EMBL/GenBank/DDBJ databases">
        <title>Trade-off between light-utilization and light-protection in marine flavobacteria.</title>
        <authorList>
            <person name="Kumagai Y."/>
        </authorList>
    </citation>
    <scope>NUCLEOTIDE SEQUENCE [LARGE SCALE GENOMIC DNA]</scope>
    <source>
        <strain evidence="1 2">ATCC 700397</strain>
    </source>
</reference>
<evidence type="ECO:0008006" key="3">
    <source>
        <dbReference type="Google" id="ProtNLM"/>
    </source>
</evidence>
<dbReference type="InterPro" id="IPR036709">
    <property type="entry name" value="Autotransporte_beta_dom_sf"/>
</dbReference>
<dbReference type="Proteomes" id="UP000239522">
    <property type="component" value="Unassembled WGS sequence"/>
</dbReference>
<dbReference type="EMBL" id="MQUA01000013">
    <property type="protein sequence ID" value="PQB07581.1"/>
    <property type="molecule type" value="Genomic_DNA"/>
</dbReference>
<proteinExistence type="predicted"/>
<dbReference type="Gene3D" id="2.40.128.130">
    <property type="entry name" value="Autotransporter beta-domain"/>
    <property type="match status" value="1"/>
</dbReference>